<dbReference type="EMBL" id="CM046124">
    <property type="protein sequence ID" value="KAI8432774.1"/>
    <property type="molecule type" value="Genomic_DNA"/>
</dbReference>
<protein>
    <submittedName>
        <fullName evidence="1">Uncharacterized protein</fullName>
    </submittedName>
</protein>
<dbReference type="Proteomes" id="UP001064048">
    <property type="component" value="Chromosome 24"/>
</dbReference>
<name>A0ACC0K8S4_CHOFU</name>
<reference evidence="1 2" key="1">
    <citation type="journal article" date="2022" name="Genome Biol. Evol.">
        <title>The Spruce Budworm Genome: Reconstructing the Evolutionary History of Antifreeze Proteins.</title>
        <authorList>
            <person name="Beliveau C."/>
            <person name="Gagne P."/>
            <person name="Picq S."/>
            <person name="Vernygora O."/>
            <person name="Keeling C.I."/>
            <person name="Pinkney K."/>
            <person name="Doucet D."/>
            <person name="Wen F."/>
            <person name="Johnston J.S."/>
            <person name="Maaroufi H."/>
            <person name="Boyle B."/>
            <person name="Laroche J."/>
            <person name="Dewar K."/>
            <person name="Juretic N."/>
            <person name="Blackburn G."/>
            <person name="Nisole A."/>
            <person name="Brunet B."/>
            <person name="Brandao M."/>
            <person name="Lumley L."/>
            <person name="Duan J."/>
            <person name="Quan G."/>
            <person name="Lucarotti C.J."/>
            <person name="Roe A.D."/>
            <person name="Sperling F.A.H."/>
            <person name="Levesque R.C."/>
            <person name="Cusson M."/>
        </authorList>
    </citation>
    <scope>NUCLEOTIDE SEQUENCE [LARGE SCALE GENOMIC DNA]</scope>
    <source>
        <strain evidence="1">Glfc:IPQL:Cfum</strain>
    </source>
</reference>
<organism evidence="1 2">
    <name type="scientific">Choristoneura fumiferana</name>
    <name type="common">Spruce budworm moth</name>
    <name type="synonym">Archips fumiferana</name>
    <dbReference type="NCBI Taxonomy" id="7141"/>
    <lineage>
        <taxon>Eukaryota</taxon>
        <taxon>Metazoa</taxon>
        <taxon>Ecdysozoa</taxon>
        <taxon>Arthropoda</taxon>
        <taxon>Hexapoda</taxon>
        <taxon>Insecta</taxon>
        <taxon>Pterygota</taxon>
        <taxon>Neoptera</taxon>
        <taxon>Endopterygota</taxon>
        <taxon>Lepidoptera</taxon>
        <taxon>Glossata</taxon>
        <taxon>Ditrysia</taxon>
        <taxon>Tortricoidea</taxon>
        <taxon>Tortricidae</taxon>
        <taxon>Tortricinae</taxon>
        <taxon>Choristoneura</taxon>
    </lineage>
</organism>
<accession>A0ACC0K8S4</accession>
<proteinExistence type="predicted"/>
<evidence type="ECO:0000313" key="1">
    <source>
        <dbReference type="EMBL" id="KAI8432774.1"/>
    </source>
</evidence>
<keyword evidence="2" id="KW-1185">Reference proteome</keyword>
<sequence>MCSLKGQTRGVDILNVLLEECSKTDLSGVATDVAPSMIGVNSGLVTLLKKHLQEKNINAEDLMHGLTPPLTSPHPASPPVILTPNMGPAYVTSCYASRFVTGYEPTDLSPALRFDYVNLVP</sequence>
<comment type="caution">
    <text evidence="1">The sequence shown here is derived from an EMBL/GenBank/DDBJ whole genome shotgun (WGS) entry which is preliminary data.</text>
</comment>
<gene>
    <name evidence="1" type="ORF">MSG28_013733</name>
</gene>
<evidence type="ECO:0000313" key="2">
    <source>
        <dbReference type="Proteomes" id="UP001064048"/>
    </source>
</evidence>